<dbReference type="AlphaFoldDB" id="A0A2K2D343"/>
<dbReference type="EMBL" id="CM000882">
    <property type="protein sequence ID" value="PNT68685.1"/>
    <property type="molecule type" value="Genomic_DNA"/>
</dbReference>
<dbReference type="Proteomes" id="UP000008810">
    <property type="component" value="Chromosome 3"/>
</dbReference>
<dbReference type="EnsemblPlants" id="PNT68685">
    <property type="protein sequence ID" value="PNT68685"/>
    <property type="gene ID" value="BRADI_3g44255v3"/>
</dbReference>
<accession>A0A2K2D343</accession>
<protein>
    <submittedName>
        <fullName evidence="1 2">Uncharacterized protein</fullName>
    </submittedName>
</protein>
<reference evidence="1 2" key="1">
    <citation type="journal article" date="2010" name="Nature">
        <title>Genome sequencing and analysis of the model grass Brachypodium distachyon.</title>
        <authorList>
            <consortium name="International Brachypodium Initiative"/>
        </authorList>
    </citation>
    <scope>NUCLEOTIDE SEQUENCE [LARGE SCALE GENOMIC DNA]</scope>
    <source>
        <strain evidence="1 2">Bd21</strain>
    </source>
</reference>
<evidence type="ECO:0000313" key="1">
    <source>
        <dbReference type="EMBL" id="PNT68685.1"/>
    </source>
</evidence>
<dbReference type="InParanoid" id="A0A2K2D343"/>
<reference evidence="1" key="2">
    <citation type="submission" date="2017-06" db="EMBL/GenBank/DDBJ databases">
        <title>WGS assembly of Brachypodium distachyon.</title>
        <authorList>
            <consortium name="The International Brachypodium Initiative"/>
            <person name="Lucas S."/>
            <person name="Harmon-Smith M."/>
            <person name="Lail K."/>
            <person name="Tice H."/>
            <person name="Grimwood J."/>
            <person name="Bruce D."/>
            <person name="Barry K."/>
            <person name="Shu S."/>
            <person name="Lindquist E."/>
            <person name="Wang M."/>
            <person name="Pitluck S."/>
            <person name="Vogel J.P."/>
            <person name="Garvin D.F."/>
            <person name="Mockler T.C."/>
            <person name="Schmutz J."/>
            <person name="Rokhsar D."/>
            <person name="Bevan M.W."/>
        </authorList>
    </citation>
    <scope>NUCLEOTIDE SEQUENCE</scope>
    <source>
        <strain evidence="1">Bd21</strain>
    </source>
</reference>
<gene>
    <name evidence="1" type="ORF">BRADI_3g44255v3</name>
</gene>
<keyword evidence="3" id="KW-1185">Reference proteome</keyword>
<sequence>MRRITESFGFLEDGDFTVGYWGSSLIRFSVSVDASRMMNHYKPTRSRWRMSGCSSSWLNSVGLMKVWYVDAHSRFDLVLCIDYSIYSDF</sequence>
<evidence type="ECO:0000313" key="2">
    <source>
        <dbReference type="EnsemblPlants" id="PNT68685"/>
    </source>
</evidence>
<organism evidence="1">
    <name type="scientific">Brachypodium distachyon</name>
    <name type="common">Purple false brome</name>
    <name type="synonym">Trachynia distachya</name>
    <dbReference type="NCBI Taxonomy" id="15368"/>
    <lineage>
        <taxon>Eukaryota</taxon>
        <taxon>Viridiplantae</taxon>
        <taxon>Streptophyta</taxon>
        <taxon>Embryophyta</taxon>
        <taxon>Tracheophyta</taxon>
        <taxon>Spermatophyta</taxon>
        <taxon>Magnoliopsida</taxon>
        <taxon>Liliopsida</taxon>
        <taxon>Poales</taxon>
        <taxon>Poaceae</taxon>
        <taxon>BOP clade</taxon>
        <taxon>Pooideae</taxon>
        <taxon>Stipodae</taxon>
        <taxon>Brachypodieae</taxon>
        <taxon>Brachypodium</taxon>
    </lineage>
</organism>
<proteinExistence type="predicted"/>
<reference evidence="2" key="3">
    <citation type="submission" date="2018-08" db="UniProtKB">
        <authorList>
            <consortium name="EnsemblPlants"/>
        </authorList>
    </citation>
    <scope>IDENTIFICATION</scope>
    <source>
        <strain evidence="2">cv. Bd21</strain>
    </source>
</reference>
<name>A0A2K2D343_BRADI</name>
<dbReference type="Gramene" id="PNT68685">
    <property type="protein sequence ID" value="PNT68685"/>
    <property type="gene ID" value="BRADI_3g44255v3"/>
</dbReference>
<evidence type="ECO:0000313" key="3">
    <source>
        <dbReference type="Proteomes" id="UP000008810"/>
    </source>
</evidence>